<reference evidence="2 3" key="1">
    <citation type="journal article" date="2015" name="Genome Announc.">
        <title>Complete Genome Sequence of Methanosphaerula palustris E1-9CT, a Hydrogenotrophic Methanogen Isolated from a Minerotrophic Fen Peatland.</title>
        <authorList>
            <person name="Cadillo-Quiroz H."/>
            <person name="Browne P."/>
            <person name="Kyrpides N."/>
            <person name="Woyke T."/>
            <person name="Goodwin L."/>
            <person name="Detter C."/>
            <person name="Yavitt J.B."/>
            <person name="Zinder S.H."/>
        </authorList>
    </citation>
    <scope>NUCLEOTIDE SEQUENCE [LARGE SCALE GENOMIC DNA]</scope>
    <source>
        <strain evidence="3">ATCC BAA-1556 / DSM 19958 / E1-9c</strain>
    </source>
</reference>
<dbReference type="KEGG" id="mpl:Mpal_2655"/>
<evidence type="ECO:0008006" key="4">
    <source>
        <dbReference type="Google" id="ProtNLM"/>
    </source>
</evidence>
<dbReference type="RefSeq" id="WP_012619238.1">
    <property type="nucleotide sequence ID" value="NC_011832.1"/>
</dbReference>
<gene>
    <name evidence="2" type="ordered locus">Mpal_2655</name>
</gene>
<proteinExistence type="predicted"/>
<dbReference type="Pfam" id="PF04519">
    <property type="entry name" value="Bactofilin"/>
    <property type="match status" value="1"/>
</dbReference>
<evidence type="ECO:0000313" key="2">
    <source>
        <dbReference type="EMBL" id="ACL17919.1"/>
    </source>
</evidence>
<dbReference type="HOGENOM" id="CLU_040510_1_0_2"/>
<evidence type="ECO:0000313" key="3">
    <source>
        <dbReference type="Proteomes" id="UP000002457"/>
    </source>
</evidence>
<dbReference type="GeneID" id="7272477"/>
<keyword evidence="3" id="KW-1185">Reference proteome</keyword>
<dbReference type="eggNOG" id="arCOG02471">
    <property type="taxonomic scope" value="Archaea"/>
</dbReference>
<dbReference type="EMBL" id="CP001338">
    <property type="protein sequence ID" value="ACL17919.1"/>
    <property type="molecule type" value="Genomic_DNA"/>
</dbReference>
<dbReference type="OrthoDB" id="105377at2157"/>
<organism evidence="2 3">
    <name type="scientific">Methanosphaerula palustris (strain ATCC BAA-1556 / DSM 19958 / E1-9c)</name>
    <dbReference type="NCBI Taxonomy" id="521011"/>
    <lineage>
        <taxon>Archaea</taxon>
        <taxon>Methanobacteriati</taxon>
        <taxon>Methanobacteriota</taxon>
        <taxon>Stenosarchaea group</taxon>
        <taxon>Methanomicrobia</taxon>
        <taxon>Methanomicrobiales</taxon>
        <taxon>Methanoregulaceae</taxon>
        <taxon>Methanosphaerula</taxon>
    </lineage>
</organism>
<dbReference type="STRING" id="521011.Mpal_2655"/>
<dbReference type="AlphaFoldDB" id="B8GFN6"/>
<dbReference type="InterPro" id="IPR011004">
    <property type="entry name" value="Trimer_LpxA-like_sf"/>
</dbReference>
<evidence type="ECO:0000256" key="1">
    <source>
        <dbReference type="SAM" id="MobiDB-lite"/>
    </source>
</evidence>
<sequence>MTTKTSEQGDEQIFCCIIPDRTELQEHMLMTDQTIVVGDRSTIDYGLHGADVMISEFCTINGAISASGDVHIGNWSEVNGNLSATEHAFLGEGVKVHGRLSVTGDLEIGDKVQIEHGFEAKGMITIRNPLPVIVYFLMYLMAVLRIDRGEDADTVFADLFSEEMDENPLVIPSGAVLDMEYFSVPDTMQIGEECRLHGNIRAHSVTVGQDTTIFGSLRAAGGIVLHEGVTIHGLVSSEGAVEIYPGAHVLGNIMAGDLTVHEGARIDGTMTAVDGLRMVPHPVIVEEESDEEPVGEAVEEDEVEPDEISEEQPEPKSVAYAADPAEEQVKE</sequence>
<feature type="compositionally biased region" description="Acidic residues" evidence="1">
    <location>
        <begin position="286"/>
        <end position="312"/>
    </location>
</feature>
<accession>B8GFN6</accession>
<dbReference type="PANTHER" id="PTHR35024:SF4">
    <property type="entry name" value="POLYMER-FORMING CYTOSKELETAL PROTEIN"/>
    <property type="match status" value="1"/>
</dbReference>
<dbReference type="PANTHER" id="PTHR35024">
    <property type="entry name" value="HYPOTHETICAL CYTOSOLIC PROTEIN"/>
    <property type="match status" value="1"/>
</dbReference>
<dbReference type="Proteomes" id="UP000002457">
    <property type="component" value="Chromosome"/>
</dbReference>
<protein>
    <recommendedName>
        <fullName evidence="4">Acyltransferase</fullName>
    </recommendedName>
</protein>
<dbReference type="Gene3D" id="2.160.10.10">
    <property type="entry name" value="Hexapeptide repeat proteins"/>
    <property type="match status" value="2"/>
</dbReference>
<feature type="region of interest" description="Disordered" evidence="1">
    <location>
        <begin position="286"/>
        <end position="331"/>
    </location>
</feature>
<dbReference type="SUPFAM" id="SSF51161">
    <property type="entry name" value="Trimeric LpxA-like enzymes"/>
    <property type="match status" value="2"/>
</dbReference>
<name>B8GFN6_METPE</name>
<dbReference type="InterPro" id="IPR007607">
    <property type="entry name" value="BacA/B"/>
</dbReference>